<dbReference type="AlphaFoldDB" id="A0A8C1PSJ3"/>
<dbReference type="Pfam" id="PF04548">
    <property type="entry name" value="AIG1"/>
    <property type="match status" value="2"/>
</dbReference>
<dbReference type="PANTHER" id="PTHR10903:SF188">
    <property type="entry name" value="GTPASE IMAP FAMILY MEMBER 2-LIKE-RELATED"/>
    <property type="match status" value="1"/>
</dbReference>
<organism evidence="19 20">
    <name type="scientific">Cyprinus carpio</name>
    <name type="common">Common carp</name>
    <dbReference type="NCBI Taxonomy" id="7962"/>
    <lineage>
        <taxon>Eukaryota</taxon>
        <taxon>Metazoa</taxon>
        <taxon>Chordata</taxon>
        <taxon>Craniata</taxon>
        <taxon>Vertebrata</taxon>
        <taxon>Euteleostomi</taxon>
        <taxon>Actinopterygii</taxon>
        <taxon>Neopterygii</taxon>
        <taxon>Teleostei</taxon>
        <taxon>Ostariophysi</taxon>
        <taxon>Cypriniformes</taxon>
        <taxon>Cyprinidae</taxon>
        <taxon>Cyprininae</taxon>
        <taxon>Cyprinus</taxon>
    </lineage>
</organism>
<keyword evidence="17" id="KW-1133">Transmembrane helix</keyword>
<evidence type="ECO:0000256" key="3">
    <source>
        <dbReference type="ARBA" id="ARBA00004514"/>
    </source>
</evidence>
<keyword evidence="7" id="KW-0677">Repeat</keyword>
<keyword evidence="6" id="KW-0963">Cytoplasm</keyword>
<dbReference type="FunFam" id="3.40.50.300:FF:000366">
    <property type="entry name" value="GTPase, IMAP family member 2"/>
    <property type="match status" value="1"/>
</dbReference>
<dbReference type="GO" id="GO:0005794">
    <property type="term" value="C:Golgi apparatus"/>
    <property type="evidence" value="ECO:0007669"/>
    <property type="project" value="UniProtKB-SubCell"/>
</dbReference>
<dbReference type="Gene3D" id="3.40.50.300">
    <property type="entry name" value="P-loop containing nucleotide triphosphate hydrolases"/>
    <property type="match status" value="2"/>
</dbReference>
<evidence type="ECO:0000256" key="6">
    <source>
        <dbReference type="ARBA" id="ARBA00022490"/>
    </source>
</evidence>
<keyword evidence="8" id="KW-0547">Nucleotide-binding</keyword>
<evidence type="ECO:0000313" key="20">
    <source>
        <dbReference type="Proteomes" id="UP000694427"/>
    </source>
</evidence>
<dbReference type="GO" id="GO:0005739">
    <property type="term" value="C:mitochondrion"/>
    <property type="evidence" value="ECO:0007669"/>
    <property type="project" value="UniProtKB-SubCell"/>
</dbReference>
<evidence type="ECO:0000256" key="13">
    <source>
        <dbReference type="ARBA" id="ARBA00056809"/>
    </source>
</evidence>
<dbReference type="GO" id="GO:0005829">
    <property type="term" value="C:cytosol"/>
    <property type="evidence" value="ECO:0007669"/>
    <property type="project" value="UniProtKB-SubCell"/>
</dbReference>
<reference evidence="19" key="1">
    <citation type="submission" date="2025-08" db="UniProtKB">
        <authorList>
            <consortium name="Ensembl"/>
        </authorList>
    </citation>
    <scope>IDENTIFICATION</scope>
</reference>
<evidence type="ECO:0000256" key="17">
    <source>
        <dbReference type="SAM" id="Phobius"/>
    </source>
</evidence>
<dbReference type="CDD" id="cd01852">
    <property type="entry name" value="AIG1"/>
    <property type="match status" value="1"/>
</dbReference>
<evidence type="ECO:0000256" key="4">
    <source>
        <dbReference type="ARBA" id="ARBA00004555"/>
    </source>
</evidence>
<evidence type="ECO:0000256" key="9">
    <source>
        <dbReference type="ARBA" id="ARBA00022824"/>
    </source>
</evidence>
<evidence type="ECO:0000256" key="8">
    <source>
        <dbReference type="ARBA" id="ARBA00022741"/>
    </source>
</evidence>
<dbReference type="InterPro" id="IPR027417">
    <property type="entry name" value="P-loop_NTPase"/>
</dbReference>
<dbReference type="FunFam" id="3.40.50.300:FF:000536">
    <property type="entry name" value="GTPase IMAP family member 8"/>
    <property type="match status" value="1"/>
</dbReference>
<keyword evidence="11" id="KW-0496">Mitochondrion</keyword>
<keyword evidence="17" id="KW-0472">Membrane</keyword>
<evidence type="ECO:0000256" key="7">
    <source>
        <dbReference type="ARBA" id="ARBA00022737"/>
    </source>
</evidence>
<dbReference type="InterPro" id="IPR045058">
    <property type="entry name" value="GIMA/IAN/Toc"/>
</dbReference>
<evidence type="ECO:0000256" key="15">
    <source>
        <dbReference type="ARBA" id="ARBA00077278"/>
    </source>
</evidence>
<evidence type="ECO:0000256" key="10">
    <source>
        <dbReference type="ARBA" id="ARBA00023034"/>
    </source>
</evidence>
<dbReference type="InterPro" id="IPR006703">
    <property type="entry name" value="G_AIG1"/>
</dbReference>
<comment type="subcellular location">
    <subcellularLocation>
        <location evidence="3">Cytoplasm</location>
        <location evidence="3">Cytosol</location>
    </subcellularLocation>
    <subcellularLocation>
        <location evidence="2">Endoplasmic reticulum</location>
    </subcellularLocation>
    <subcellularLocation>
        <location evidence="4">Golgi apparatus</location>
    </subcellularLocation>
    <subcellularLocation>
        <location evidence="1">Mitochondrion</location>
    </subcellularLocation>
</comment>
<dbReference type="Ensembl" id="ENSCCRT00010122766.1">
    <property type="protein sequence ID" value="ENSCCRP00010110338.1"/>
    <property type="gene ID" value="ENSCCRG00010048637.1"/>
</dbReference>
<proteinExistence type="inferred from homology"/>
<evidence type="ECO:0000256" key="1">
    <source>
        <dbReference type="ARBA" id="ARBA00004173"/>
    </source>
</evidence>
<comment type="function">
    <text evidence="13">Exerts an anti-apoptotic effect in the immune system and is involved in responses to infections.</text>
</comment>
<keyword evidence="9" id="KW-0256">Endoplasmic reticulum</keyword>
<evidence type="ECO:0000256" key="14">
    <source>
        <dbReference type="ARBA" id="ARBA00073539"/>
    </source>
</evidence>
<evidence type="ECO:0000313" key="19">
    <source>
        <dbReference type="Ensembl" id="ENSCCRP00010110338.1"/>
    </source>
</evidence>
<feature type="region of interest" description="Disordered" evidence="16">
    <location>
        <begin position="246"/>
        <end position="282"/>
    </location>
</feature>
<evidence type="ECO:0000259" key="18">
    <source>
        <dbReference type="PROSITE" id="PS51720"/>
    </source>
</evidence>
<dbReference type="Proteomes" id="UP000694427">
    <property type="component" value="Unplaced"/>
</dbReference>
<feature type="domain" description="AIG1-type G" evidence="18">
    <location>
        <begin position="370"/>
        <end position="568"/>
    </location>
</feature>
<dbReference type="SUPFAM" id="SSF52540">
    <property type="entry name" value="P-loop containing nucleoside triphosphate hydrolases"/>
    <property type="match status" value="2"/>
</dbReference>
<keyword evidence="10" id="KW-0333">Golgi apparatus</keyword>
<reference evidence="19" key="2">
    <citation type="submission" date="2025-09" db="UniProtKB">
        <authorList>
            <consortium name="Ensembl"/>
        </authorList>
    </citation>
    <scope>IDENTIFICATION</scope>
</reference>
<name>A0A8C1PSJ3_CYPCA</name>
<accession>A0A8C1PSJ3</accession>
<evidence type="ECO:0000256" key="5">
    <source>
        <dbReference type="ARBA" id="ARBA00008535"/>
    </source>
</evidence>
<feature type="compositionally biased region" description="Basic and acidic residues" evidence="16">
    <location>
        <begin position="257"/>
        <end position="266"/>
    </location>
</feature>
<keyword evidence="12" id="KW-0342">GTP-binding</keyword>
<keyword evidence="20" id="KW-1185">Reference proteome</keyword>
<dbReference type="PANTHER" id="PTHR10903">
    <property type="entry name" value="GTPASE, IMAP FAMILY MEMBER-RELATED"/>
    <property type="match status" value="1"/>
</dbReference>
<keyword evidence="17" id="KW-0812">Transmembrane</keyword>
<feature type="transmembrane region" description="Helical" evidence="17">
    <location>
        <begin position="579"/>
        <end position="600"/>
    </location>
</feature>
<protein>
    <recommendedName>
        <fullName evidence="14">GTPase IMAP family member 8</fullName>
    </recommendedName>
    <alternativeName>
        <fullName evidence="15">Immune-associated nucleotide-binding protein 9</fullName>
    </alternativeName>
</protein>
<evidence type="ECO:0000256" key="11">
    <source>
        <dbReference type="ARBA" id="ARBA00023128"/>
    </source>
</evidence>
<feature type="transmembrane region" description="Helical" evidence="17">
    <location>
        <begin position="606"/>
        <end position="629"/>
    </location>
</feature>
<evidence type="ECO:0000256" key="12">
    <source>
        <dbReference type="ARBA" id="ARBA00023134"/>
    </source>
</evidence>
<sequence>MESEYEGDSQDLRIVLLGVSGAGKSAIGNAILGREAFKESTTRKSELQTGRVKDKDISIIDTPGFFNTQLTDEEMKNEMMRSMYLSHPGPHVFLLIINLENFEEEQRNIVEKTQEIFGAQAFKFTMVLVTGREKMSRREWMLFILDTKFRELISHCRDNYHAINSKNEMNQTQITELLQKIDETIKQNNHQHYNNEIYSVSRTKSIRIKKYLEEEKTDKGKETETKQQKAKSAPDTFITHNVMEERTTHTFTEQENESIKGKKTEEENTYSETKQSKEKRQERAKIEEFFEMESTMKERSTHTVIKKKESFVSYVRQTMRTTHIYENLDNSSLDRFEDFSNERMRGINVAKTPEKIWGISKKTTYQILSDDDLRIVLVGKTGSGKSATGNTLLGRKAFKEELSSESVTEKCKRRQKTVDCRNISVIDTPGLYDTSVSKGKLKNEIVKCVEMSVPGPHAFLLVIRLDMRFTEEEKNTVKWIQENFGEEAARYTIILFTRGDQLKMSIEKFLTKNKQINDLVRQCGGRYHVFNNTDKNPAQVTELFKKIDIMVKKNGGEHYTNEMYKEAQKKIMMKRVEETALVGASVAGVGAAVAGGAALVAATGGVALPVVLMAGGAALTGGSSAKVIADKFKHIKDKRRNSIHQDF</sequence>
<feature type="domain" description="AIG1-type G" evidence="18">
    <location>
        <begin position="9"/>
        <end position="202"/>
    </location>
</feature>
<evidence type="ECO:0000256" key="16">
    <source>
        <dbReference type="SAM" id="MobiDB-lite"/>
    </source>
</evidence>
<dbReference type="GO" id="GO:0005525">
    <property type="term" value="F:GTP binding"/>
    <property type="evidence" value="ECO:0007669"/>
    <property type="project" value="UniProtKB-KW"/>
</dbReference>
<dbReference type="GO" id="GO:0005783">
    <property type="term" value="C:endoplasmic reticulum"/>
    <property type="evidence" value="ECO:0007669"/>
    <property type="project" value="UniProtKB-SubCell"/>
</dbReference>
<comment type="similarity">
    <text evidence="5">Belongs to the TRAFAC class TrmE-Era-EngA-EngB-Septin-like GTPase superfamily. AIG1/Toc34/Toc159-like paraseptin GTPase family. IAN subfamily.</text>
</comment>
<dbReference type="PROSITE" id="PS51720">
    <property type="entry name" value="G_AIG1"/>
    <property type="match status" value="2"/>
</dbReference>
<evidence type="ECO:0000256" key="2">
    <source>
        <dbReference type="ARBA" id="ARBA00004240"/>
    </source>
</evidence>